<feature type="domain" description="Peptidase C1A papain C-terminal" evidence="2">
    <location>
        <begin position="74"/>
        <end position="353"/>
    </location>
</feature>
<evidence type="ECO:0000313" key="3">
    <source>
        <dbReference type="EMBL" id="GAU91741.1"/>
    </source>
</evidence>
<accession>A0A1D1UQL5</accession>
<dbReference type="Proteomes" id="UP000186922">
    <property type="component" value="Unassembled WGS sequence"/>
</dbReference>
<sequence length="576" mass="63435">LASVQIGHHLAASLPRMDVLRNLHLLLYVVFGITFIECSIARRAPPGGAVMLADKEIEAHPKLRPNPKNSRASAPLAFDSREAWPNCTSIKRIRDQGQCRTCWAVNAAGVLTDRICIASGQAINPIISAHQAASCTYTSQNADENCEAGGNAAHAYKHAMLYGLPTGGEFKSHLGCVPYIVDPFSVAPLTCSTKCTNREYSIPLEKDKIISIIPVFSELLSKLCRCQFPYAVDGYWINHIKEEYIMSQRDIDAAVTQIQHDIMLNGPLTVTVDLYSDLATWNASQGIYKKPTASAEYQKGHIVTIIGWNRTEDGEPYWLVRNSWGKYYGEKGIFWIAMGQNAVSIESYISAPIIRVENHCNITSFCHSEIDQAISMNSSDPSAPIYLFQGNCTLQVSFESGGTLTPVGPAVPLRTQFPDAPSGPITSYRVLANDDNKLWLLNPYAIAGADCSIPANSTKIQCAEHGTGYAITRALAHYFKSGLLERWAFYPSNPNWMYNFDGDAFNIGTMVSGYFASVNAMLNQDGTRMVVFGKNADGESIAGIVNYPTAFARKFTWLIPPGPTKHILRCEQQQHN</sequence>
<reference evidence="3 4" key="1">
    <citation type="journal article" date="2016" name="Nat. Commun.">
        <title>Extremotolerant tardigrade genome and improved radiotolerance of human cultured cells by tardigrade-unique protein.</title>
        <authorList>
            <person name="Hashimoto T."/>
            <person name="Horikawa D.D."/>
            <person name="Saito Y."/>
            <person name="Kuwahara H."/>
            <person name="Kozuka-Hata H."/>
            <person name="Shin-I T."/>
            <person name="Minakuchi Y."/>
            <person name="Ohishi K."/>
            <person name="Motoyama A."/>
            <person name="Aizu T."/>
            <person name="Enomoto A."/>
            <person name="Kondo K."/>
            <person name="Tanaka S."/>
            <person name="Hara Y."/>
            <person name="Koshikawa S."/>
            <person name="Sagara H."/>
            <person name="Miura T."/>
            <person name="Yokobori S."/>
            <person name="Miyagawa K."/>
            <person name="Suzuki Y."/>
            <person name="Kubo T."/>
            <person name="Oyama M."/>
            <person name="Kohara Y."/>
            <person name="Fujiyama A."/>
            <person name="Arakawa K."/>
            <person name="Katayama T."/>
            <person name="Toyoda A."/>
            <person name="Kunieda T."/>
        </authorList>
    </citation>
    <scope>NUCLEOTIDE SEQUENCE [LARGE SCALE GENOMIC DNA]</scope>
    <source>
        <strain evidence="3 4">YOKOZUNA-1</strain>
    </source>
</reference>
<dbReference type="GO" id="GO:0008234">
    <property type="term" value="F:cysteine-type peptidase activity"/>
    <property type="evidence" value="ECO:0007669"/>
    <property type="project" value="InterPro"/>
</dbReference>
<dbReference type="Gene3D" id="3.90.70.10">
    <property type="entry name" value="Cysteine proteinases"/>
    <property type="match status" value="1"/>
</dbReference>
<protein>
    <recommendedName>
        <fullName evidence="2">Peptidase C1A papain C-terminal domain-containing protein</fullName>
    </recommendedName>
</protein>
<dbReference type="SMART" id="SM00645">
    <property type="entry name" value="Pept_C1"/>
    <property type="match status" value="1"/>
</dbReference>
<evidence type="ECO:0000313" key="4">
    <source>
        <dbReference type="Proteomes" id="UP000186922"/>
    </source>
</evidence>
<evidence type="ECO:0000256" key="1">
    <source>
        <dbReference type="ARBA" id="ARBA00008455"/>
    </source>
</evidence>
<dbReference type="SUPFAM" id="SSF54001">
    <property type="entry name" value="Cysteine proteinases"/>
    <property type="match status" value="1"/>
</dbReference>
<proteinExistence type="inferred from homology"/>
<dbReference type="OrthoDB" id="3789175at2759"/>
<dbReference type="GO" id="GO:0006508">
    <property type="term" value="P:proteolysis"/>
    <property type="evidence" value="ECO:0007669"/>
    <property type="project" value="InterPro"/>
</dbReference>
<name>A0A1D1UQL5_RAMVA</name>
<comment type="caution">
    <text evidence="3">The sequence shown here is derived from an EMBL/GenBank/DDBJ whole genome shotgun (WGS) entry which is preliminary data.</text>
</comment>
<comment type="similarity">
    <text evidence="1">Belongs to the peptidase C1 family.</text>
</comment>
<gene>
    <name evidence="3" type="primary">RvY_03941</name>
    <name evidence="3" type="synonym">RvY_03941.1</name>
    <name evidence="3" type="ORF">RvY_03941-1</name>
</gene>
<dbReference type="STRING" id="947166.A0A1D1UQL5"/>
<dbReference type="PANTHER" id="PTHR12411">
    <property type="entry name" value="CYSTEINE PROTEASE FAMILY C1-RELATED"/>
    <property type="match status" value="1"/>
</dbReference>
<keyword evidence="4" id="KW-1185">Reference proteome</keyword>
<feature type="non-terminal residue" evidence="3">
    <location>
        <position position="1"/>
    </location>
</feature>
<dbReference type="AlphaFoldDB" id="A0A1D1UQL5"/>
<dbReference type="InterPro" id="IPR013128">
    <property type="entry name" value="Peptidase_C1A"/>
</dbReference>
<dbReference type="Pfam" id="PF00112">
    <property type="entry name" value="Peptidase_C1"/>
    <property type="match status" value="1"/>
</dbReference>
<evidence type="ECO:0000259" key="2">
    <source>
        <dbReference type="SMART" id="SM00645"/>
    </source>
</evidence>
<dbReference type="InterPro" id="IPR000668">
    <property type="entry name" value="Peptidase_C1A_C"/>
</dbReference>
<dbReference type="EMBL" id="BDGG01000002">
    <property type="protein sequence ID" value="GAU91741.1"/>
    <property type="molecule type" value="Genomic_DNA"/>
</dbReference>
<organism evidence="3 4">
    <name type="scientific">Ramazzottius varieornatus</name>
    <name type="common">Water bear</name>
    <name type="synonym">Tardigrade</name>
    <dbReference type="NCBI Taxonomy" id="947166"/>
    <lineage>
        <taxon>Eukaryota</taxon>
        <taxon>Metazoa</taxon>
        <taxon>Ecdysozoa</taxon>
        <taxon>Tardigrada</taxon>
        <taxon>Eutardigrada</taxon>
        <taxon>Parachela</taxon>
        <taxon>Hypsibioidea</taxon>
        <taxon>Ramazzottiidae</taxon>
        <taxon>Ramazzottius</taxon>
    </lineage>
</organism>
<dbReference type="InterPro" id="IPR038765">
    <property type="entry name" value="Papain-like_cys_pep_sf"/>
</dbReference>